<keyword evidence="4" id="KW-0804">Transcription</keyword>
<gene>
    <name evidence="8" type="ORF">PRK78_001530</name>
</gene>
<comment type="subcellular location">
    <subcellularLocation>
        <location evidence="1">Nucleus</location>
    </subcellularLocation>
</comment>
<evidence type="ECO:0000313" key="8">
    <source>
        <dbReference type="EMBL" id="WEW56095.1"/>
    </source>
</evidence>
<dbReference type="PANTHER" id="PTHR13218">
    <property type="entry name" value="TRANSCRIPTION INITIATION FACTOR TFIID SUBUNIT 11-RELATED"/>
    <property type="match status" value="1"/>
</dbReference>
<dbReference type="AlphaFoldDB" id="A0AAF0IFL6"/>
<dbReference type="Gene3D" id="1.10.20.10">
    <property type="entry name" value="Histone, subunit A"/>
    <property type="match status" value="1"/>
</dbReference>
<feature type="compositionally biased region" description="Gly residues" evidence="6">
    <location>
        <begin position="109"/>
        <end position="121"/>
    </location>
</feature>
<evidence type="ECO:0000259" key="7">
    <source>
        <dbReference type="Pfam" id="PF04719"/>
    </source>
</evidence>
<dbReference type="PANTHER" id="PTHR13218:SF8">
    <property type="entry name" value="TRANSCRIPTION INITIATION FACTOR TFIID SUBUNIT 11"/>
    <property type="match status" value="1"/>
</dbReference>
<dbReference type="SUPFAM" id="SSF47113">
    <property type="entry name" value="Histone-fold"/>
    <property type="match status" value="1"/>
</dbReference>
<feature type="compositionally biased region" description="Low complexity" evidence="6">
    <location>
        <begin position="9"/>
        <end position="33"/>
    </location>
</feature>
<accession>A0AAF0IFL6</accession>
<dbReference type="Proteomes" id="UP001219355">
    <property type="component" value="Chromosome 1"/>
</dbReference>
<evidence type="ECO:0000256" key="6">
    <source>
        <dbReference type="SAM" id="MobiDB-lite"/>
    </source>
</evidence>
<evidence type="ECO:0000313" key="9">
    <source>
        <dbReference type="Proteomes" id="UP001219355"/>
    </source>
</evidence>
<feature type="compositionally biased region" description="Acidic residues" evidence="6">
    <location>
        <begin position="127"/>
        <end position="139"/>
    </location>
</feature>
<keyword evidence="5" id="KW-0539">Nucleus</keyword>
<dbReference type="CDD" id="cd08048">
    <property type="entry name" value="HFD_TAF11"/>
    <property type="match status" value="1"/>
</dbReference>
<feature type="compositionally biased region" description="Polar residues" evidence="6">
    <location>
        <begin position="43"/>
        <end position="52"/>
    </location>
</feature>
<name>A0AAF0IFL6_9EURO</name>
<comment type="similarity">
    <text evidence="2">Belongs to the TAF11 family.</text>
</comment>
<keyword evidence="3" id="KW-0805">Transcription regulation</keyword>
<evidence type="ECO:0000256" key="1">
    <source>
        <dbReference type="ARBA" id="ARBA00004123"/>
    </source>
</evidence>
<feature type="compositionally biased region" description="Polar residues" evidence="6">
    <location>
        <begin position="73"/>
        <end position="83"/>
    </location>
</feature>
<feature type="region of interest" description="Disordered" evidence="6">
    <location>
        <begin position="1"/>
        <end position="145"/>
    </location>
</feature>
<protein>
    <recommendedName>
        <fullName evidence="7">TAFII28-like protein domain-containing protein</fullName>
    </recommendedName>
</protein>
<reference evidence="8" key="1">
    <citation type="submission" date="2023-03" db="EMBL/GenBank/DDBJ databases">
        <title>Emydomyces testavorans Genome Sequence.</title>
        <authorList>
            <person name="Hoyer L."/>
        </authorList>
    </citation>
    <scope>NUCLEOTIDE SEQUENCE</scope>
    <source>
        <strain evidence="8">16-2883</strain>
    </source>
</reference>
<dbReference type="GO" id="GO:0051123">
    <property type="term" value="P:RNA polymerase II preinitiation complex assembly"/>
    <property type="evidence" value="ECO:0007669"/>
    <property type="project" value="InterPro"/>
</dbReference>
<feature type="domain" description="TAFII28-like protein" evidence="7">
    <location>
        <begin position="162"/>
        <end position="233"/>
    </location>
</feature>
<dbReference type="Pfam" id="PF04719">
    <property type="entry name" value="TAFII28"/>
    <property type="match status" value="1"/>
</dbReference>
<feature type="compositionally biased region" description="Basic and acidic residues" evidence="6">
    <location>
        <begin position="281"/>
        <end position="294"/>
    </location>
</feature>
<keyword evidence="9" id="KW-1185">Reference proteome</keyword>
<dbReference type="GO" id="GO:0005669">
    <property type="term" value="C:transcription factor TFIID complex"/>
    <property type="evidence" value="ECO:0007669"/>
    <property type="project" value="InterPro"/>
</dbReference>
<evidence type="ECO:0000256" key="3">
    <source>
        <dbReference type="ARBA" id="ARBA00023015"/>
    </source>
</evidence>
<dbReference type="InterPro" id="IPR006809">
    <property type="entry name" value="TAFII28_dom"/>
</dbReference>
<dbReference type="GO" id="GO:0046982">
    <property type="term" value="F:protein heterodimerization activity"/>
    <property type="evidence" value="ECO:0007669"/>
    <property type="project" value="InterPro"/>
</dbReference>
<evidence type="ECO:0000256" key="4">
    <source>
        <dbReference type="ARBA" id="ARBA00023163"/>
    </source>
</evidence>
<dbReference type="GO" id="GO:0016251">
    <property type="term" value="F:RNA polymerase II general transcription initiation factor activity"/>
    <property type="evidence" value="ECO:0007669"/>
    <property type="project" value="TreeGrafter"/>
</dbReference>
<dbReference type="EMBL" id="CP120627">
    <property type="protein sequence ID" value="WEW56095.1"/>
    <property type="molecule type" value="Genomic_DNA"/>
</dbReference>
<feature type="region of interest" description="Disordered" evidence="6">
    <location>
        <begin position="241"/>
        <end position="363"/>
    </location>
</feature>
<dbReference type="InterPro" id="IPR045127">
    <property type="entry name" value="TAF11-like"/>
</dbReference>
<evidence type="ECO:0000256" key="2">
    <source>
        <dbReference type="ARBA" id="ARBA00009788"/>
    </source>
</evidence>
<dbReference type="InterPro" id="IPR009072">
    <property type="entry name" value="Histone-fold"/>
</dbReference>
<feature type="compositionally biased region" description="Low complexity" evidence="6">
    <location>
        <begin position="300"/>
        <end position="340"/>
    </location>
</feature>
<sequence length="413" mass="43691">MSLSPPPISLSLPASNPKKRPSLPSVISSSSQPTKKPRLHPLRQTSFPTSADTDPRIYTGATSARSEIDGASITGSFTGSLTGSADGVGAGRGKSKKAKKDRHDATGSARGGVADGKGAGSVKGTAGDEDAEEDDDDLGDTALMGGDGVAVDAEAERKNLAILIDAFNPEQSERYDFFKRAKLNKPTLRKIVNQTLSQSVPPNIITAIGGYTKIFIGEMVEKARTVQQQWADVADRAAFDAYEEEGASTPEESKTTEQRAAGPEQAKADISAPSSSIPVVKLEEPKESTIKTEESQSFDTIPASTPPSSTQTTLQSTTSTTISPTSPAKTTETTTAAMTSEPHRAKKRKPFRLPPNPHRGPLLPSHLREAVRRYRNDGEGGGVGFTGLSMNGLGDRGAFIWTVRGGGGRRLFR</sequence>
<evidence type="ECO:0000256" key="5">
    <source>
        <dbReference type="ARBA" id="ARBA00023242"/>
    </source>
</evidence>
<proteinExistence type="inferred from homology"/>
<organism evidence="8 9">
    <name type="scientific">Emydomyces testavorans</name>
    <dbReference type="NCBI Taxonomy" id="2070801"/>
    <lineage>
        <taxon>Eukaryota</taxon>
        <taxon>Fungi</taxon>
        <taxon>Dikarya</taxon>
        <taxon>Ascomycota</taxon>
        <taxon>Pezizomycotina</taxon>
        <taxon>Eurotiomycetes</taxon>
        <taxon>Eurotiomycetidae</taxon>
        <taxon>Onygenales</taxon>
        <taxon>Nannizziopsiaceae</taxon>
        <taxon>Emydomyces</taxon>
    </lineage>
</organism>